<dbReference type="EC" id="4.4.1.13" evidence="2"/>
<dbReference type="InterPro" id="IPR015424">
    <property type="entry name" value="PyrdxlP-dep_Trfase"/>
</dbReference>
<dbReference type="Gene3D" id="3.40.640.10">
    <property type="entry name" value="Type I PLP-dependent aspartate aminotransferase-like (Major domain)"/>
    <property type="match status" value="1"/>
</dbReference>
<keyword evidence="7" id="KW-0032">Aminotransferase</keyword>
<dbReference type="GO" id="GO:0008483">
    <property type="term" value="F:transaminase activity"/>
    <property type="evidence" value="ECO:0007669"/>
    <property type="project" value="UniProtKB-KW"/>
</dbReference>
<dbReference type="Gene3D" id="3.90.1150.10">
    <property type="entry name" value="Aspartate Aminotransferase, domain 1"/>
    <property type="match status" value="1"/>
</dbReference>
<comment type="cofactor">
    <cofactor evidence="1">
        <name>pyridoxal 5'-phosphate</name>
        <dbReference type="ChEBI" id="CHEBI:597326"/>
    </cofactor>
</comment>
<keyword evidence="7" id="KW-0808">Transferase</keyword>
<dbReference type="Proteomes" id="UP001203004">
    <property type="component" value="Unassembled WGS sequence"/>
</dbReference>
<dbReference type="InterPro" id="IPR004839">
    <property type="entry name" value="Aminotransferase_I/II_large"/>
</dbReference>
<evidence type="ECO:0000256" key="3">
    <source>
        <dbReference type="ARBA" id="ARBA00022898"/>
    </source>
</evidence>
<feature type="domain" description="Aminotransferase class I/classII large" evidence="6">
    <location>
        <begin position="40"/>
        <end position="386"/>
    </location>
</feature>
<proteinExistence type="inferred from homology"/>
<dbReference type="Pfam" id="PF00155">
    <property type="entry name" value="Aminotran_1_2"/>
    <property type="match status" value="1"/>
</dbReference>
<dbReference type="InterPro" id="IPR027619">
    <property type="entry name" value="C-S_lyase_PatB-like"/>
</dbReference>
<sequence length="402" mass="45766">MGKVYDFDTPVRRRGTASVKWDEADRIFQGEQLTPLWVADMDFQVPDEVTNALERRVHHAVYGYTAISEDYLEAVKNWMRKRHHWAIEEKWICHSPGVVTALNLIVKGFTKKGDKVLIQPPVYPPFSQAVLNQERELVMNPLININGSYRMDFEDLEQKLSDPKVKMMILCSPHNPVGRVWTKDELNIVATLALKYNVLVISDEIHSDLVFKGRVHTPFAALSDEAAAHSIICTAPSKTFNLAGLQISNIIIANPEYRKNFLRQTHHFSLGEPNALGVVAAEAAYRFGENWLDQCITYIDGNVSYVSGFLKKNIPDFKWTPIEGTYLGWIDCRTTGLTKLQLQNFLIHKARLALNPGSSFGRNGTGFVRINLACSHRLLEEAMHRLQDAYMRAQTHTIHEQH</sequence>
<reference evidence="7 8" key="1">
    <citation type="submission" date="2022-05" db="EMBL/GenBank/DDBJ databases">
        <title>Sporolactobacillus sp nov CPB3-1, isolated from tree bark (Mangifera indica L.).</title>
        <authorList>
            <person name="Phuengjayaem S."/>
            <person name="Tanasupawat S."/>
        </authorList>
    </citation>
    <scope>NUCLEOTIDE SEQUENCE [LARGE SCALE GENOMIC DNA]</scope>
    <source>
        <strain evidence="7 8">CPB3-1</strain>
    </source>
</reference>
<evidence type="ECO:0000313" key="8">
    <source>
        <dbReference type="Proteomes" id="UP001203004"/>
    </source>
</evidence>
<dbReference type="PANTHER" id="PTHR43525:SF1">
    <property type="entry name" value="PROTEIN MALY"/>
    <property type="match status" value="1"/>
</dbReference>
<organism evidence="7 8">
    <name type="scientific">Sporolactobacillus mangiferae</name>
    <dbReference type="NCBI Taxonomy" id="2940498"/>
    <lineage>
        <taxon>Bacteria</taxon>
        <taxon>Bacillati</taxon>
        <taxon>Bacillota</taxon>
        <taxon>Bacilli</taxon>
        <taxon>Bacillales</taxon>
        <taxon>Sporolactobacillaceae</taxon>
        <taxon>Sporolactobacillus</taxon>
    </lineage>
</organism>
<name>A0ABT0MDK5_9BACL</name>
<dbReference type="InterPro" id="IPR015422">
    <property type="entry name" value="PyrdxlP-dep_Trfase_small"/>
</dbReference>
<keyword evidence="4" id="KW-0456">Lyase</keyword>
<evidence type="ECO:0000256" key="1">
    <source>
        <dbReference type="ARBA" id="ARBA00001933"/>
    </source>
</evidence>
<dbReference type="PANTHER" id="PTHR43525">
    <property type="entry name" value="PROTEIN MALY"/>
    <property type="match status" value="1"/>
</dbReference>
<dbReference type="SUPFAM" id="SSF53383">
    <property type="entry name" value="PLP-dependent transferases"/>
    <property type="match status" value="1"/>
</dbReference>
<dbReference type="CDD" id="cd00609">
    <property type="entry name" value="AAT_like"/>
    <property type="match status" value="1"/>
</dbReference>
<evidence type="ECO:0000256" key="4">
    <source>
        <dbReference type="ARBA" id="ARBA00023239"/>
    </source>
</evidence>
<dbReference type="NCBIfam" id="TIGR04350">
    <property type="entry name" value="C_S_lyase_PatB"/>
    <property type="match status" value="1"/>
</dbReference>
<comment type="caution">
    <text evidence="7">The sequence shown here is derived from an EMBL/GenBank/DDBJ whole genome shotgun (WGS) entry which is preliminary data.</text>
</comment>
<protein>
    <recommendedName>
        <fullName evidence="2">cysteine-S-conjugate beta-lyase</fullName>
        <ecNumber evidence="2">4.4.1.13</ecNumber>
    </recommendedName>
</protein>
<accession>A0ABT0MDK5</accession>
<dbReference type="RefSeq" id="WP_249104044.1">
    <property type="nucleotide sequence ID" value="NZ_JAMAST010000029.1"/>
</dbReference>
<dbReference type="InterPro" id="IPR015421">
    <property type="entry name" value="PyrdxlP-dep_Trfase_major"/>
</dbReference>
<evidence type="ECO:0000313" key="7">
    <source>
        <dbReference type="EMBL" id="MCL1632956.1"/>
    </source>
</evidence>
<evidence type="ECO:0000259" key="6">
    <source>
        <dbReference type="Pfam" id="PF00155"/>
    </source>
</evidence>
<evidence type="ECO:0000256" key="5">
    <source>
        <dbReference type="ARBA" id="ARBA00037974"/>
    </source>
</evidence>
<evidence type="ECO:0000256" key="2">
    <source>
        <dbReference type="ARBA" id="ARBA00012224"/>
    </source>
</evidence>
<dbReference type="EMBL" id="JAMAST010000029">
    <property type="protein sequence ID" value="MCL1632956.1"/>
    <property type="molecule type" value="Genomic_DNA"/>
</dbReference>
<dbReference type="InterPro" id="IPR051798">
    <property type="entry name" value="Class-II_PLP-Dep_Aminotrans"/>
</dbReference>
<keyword evidence="8" id="KW-1185">Reference proteome</keyword>
<comment type="similarity">
    <text evidence="5">Belongs to the class-II pyridoxal-phosphate-dependent aminotransferase family. MalY/PatB cystathionine beta-lyase subfamily.</text>
</comment>
<keyword evidence="3" id="KW-0663">Pyridoxal phosphate</keyword>
<gene>
    <name evidence="7" type="ORF">M3N64_13605</name>
</gene>